<dbReference type="AlphaFoldDB" id="A0A7S1X3A0"/>
<accession>A0A7S1X3A0</accession>
<sequence length="230" mass="24723">MAPSVVSCVSVTATIAEPKVIPSSVPSSARQFTRVIGFDCPAAPPLQLLDSGESDLPTDIRNSSHSSQLKGIGLYSGYDVQEGLQQIEASYQQTKPVNERPPVIIQTGPGQLSRSLREAEAQRSTMHEFFKQRLSLHDGSLNRLTGLFSPSDSTSPASSPEHDAAVIPSLASLFESQHQQRSCQPVATKTSGVLSLLTAENSSPSHHTVSIAQFNDVPAWTDVFSQQAQR</sequence>
<name>A0A7S1X3A0_9CHLO</name>
<reference evidence="1" key="1">
    <citation type="submission" date="2021-01" db="EMBL/GenBank/DDBJ databases">
        <authorList>
            <person name="Corre E."/>
            <person name="Pelletier E."/>
            <person name="Niang G."/>
            <person name="Scheremetjew M."/>
            <person name="Finn R."/>
            <person name="Kale V."/>
            <person name="Holt S."/>
            <person name="Cochrane G."/>
            <person name="Meng A."/>
            <person name="Brown T."/>
            <person name="Cohen L."/>
        </authorList>
    </citation>
    <scope>NUCLEOTIDE SEQUENCE</scope>
    <source>
        <strain evidence="1">PLY429</strain>
    </source>
</reference>
<organism evidence="1">
    <name type="scientific">Tetraselmis chuii</name>
    <dbReference type="NCBI Taxonomy" id="63592"/>
    <lineage>
        <taxon>Eukaryota</taxon>
        <taxon>Viridiplantae</taxon>
        <taxon>Chlorophyta</taxon>
        <taxon>core chlorophytes</taxon>
        <taxon>Chlorodendrophyceae</taxon>
        <taxon>Chlorodendrales</taxon>
        <taxon>Chlorodendraceae</taxon>
        <taxon>Tetraselmis</taxon>
    </lineage>
</organism>
<evidence type="ECO:0000313" key="1">
    <source>
        <dbReference type="EMBL" id="CAD9207096.1"/>
    </source>
</evidence>
<dbReference type="EMBL" id="HBGG01018173">
    <property type="protein sequence ID" value="CAD9207096.1"/>
    <property type="molecule type" value="Transcribed_RNA"/>
</dbReference>
<protein>
    <submittedName>
        <fullName evidence="1">Uncharacterized protein</fullName>
    </submittedName>
</protein>
<gene>
    <name evidence="1" type="ORF">TCHU04912_LOCUS9332</name>
</gene>
<proteinExistence type="predicted"/>